<organism evidence="8 9">
    <name type="scientific">Prymnesium parvum</name>
    <name type="common">Toxic golden alga</name>
    <dbReference type="NCBI Taxonomy" id="97485"/>
    <lineage>
        <taxon>Eukaryota</taxon>
        <taxon>Haptista</taxon>
        <taxon>Haptophyta</taxon>
        <taxon>Prymnesiophyceae</taxon>
        <taxon>Prymnesiales</taxon>
        <taxon>Prymnesiaceae</taxon>
        <taxon>Prymnesium</taxon>
    </lineage>
</organism>
<comment type="subcellular location">
    <subcellularLocation>
        <location evidence="1">Cytoplasm</location>
    </subcellularLocation>
</comment>
<dbReference type="FunFam" id="1.10.10.10:FF:000025">
    <property type="entry name" value="40S ribosomal protein S10"/>
    <property type="match status" value="1"/>
</dbReference>
<evidence type="ECO:0000256" key="5">
    <source>
        <dbReference type="ARBA" id="ARBA00023274"/>
    </source>
</evidence>
<keyword evidence="9" id="KW-1185">Reference proteome</keyword>
<dbReference type="GO" id="GO:0003723">
    <property type="term" value="F:RNA binding"/>
    <property type="evidence" value="ECO:0007669"/>
    <property type="project" value="TreeGrafter"/>
</dbReference>
<reference evidence="8 9" key="1">
    <citation type="journal article" date="2024" name="Science">
        <title>Giant polyketide synthase enzymes in the biosynthesis of giant marine polyether toxins.</title>
        <authorList>
            <person name="Fallon T.R."/>
            <person name="Shende V.V."/>
            <person name="Wierzbicki I.H."/>
            <person name="Pendleton A.L."/>
            <person name="Watervoot N.F."/>
            <person name="Auber R.P."/>
            <person name="Gonzalez D.J."/>
            <person name="Wisecaver J.H."/>
            <person name="Moore B.S."/>
        </authorList>
    </citation>
    <scope>NUCLEOTIDE SEQUENCE [LARGE SCALE GENOMIC DNA]</scope>
    <source>
        <strain evidence="8 9">12B1</strain>
    </source>
</reference>
<dbReference type="AlphaFoldDB" id="A0AB34JRI6"/>
<dbReference type="InterPro" id="IPR005326">
    <property type="entry name" value="Plectin_eS10_N"/>
</dbReference>
<evidence type="ECO:0000313" key="9">
    <source>
        <dbReference type="Proteomes" id="UP001515480"/>
    </source>
</evidence>
<evidence type="ECO:0000256" key="3">
    <source>
        <dbReference type="ARBA" id="ARBA00022490"/>
    </source>
</evidence>
<evidence type="ECO:0000256" key="2">
    <source>
        <dbReference type="ARBA" id="ARBA00007278"/>
    </source>
</evidence>
<dbReference type="Gene3D" id="1.10.10.10">
    <property type="entry name" value="Winged helix-like DNA-binding domain superfamily/Winged helix DNA-binding domain"/>
    <property type="match status" value="1"/>
</dbReference>
<dbReference type="InterPro" id="IPR036388">
    <property type="entry name" value="WH-like_DNA-bd_sf"/>
</dbReference>
<name>A0AB34JRI6_PRYPA</name>
<dbReference type="EMBL" id="JBGBPQ010000005">
    <property type="protein sequence ID" value="KAL1523931.1"/>
    <property type="molecule type" value="Genomic_DNA"/>
</dbReference>
<sequence>MLISKKNRLAILTYLFKEGVIVAKKDFNLPKHPDVEEASNLEVIKLMTSLTSRDLVTCRFSWKHYYWFLTEAGIEYLREYLHLPEDMVPNTLKKSTRPAAPPGRGPPEGERRGPPREGGRFGGEGREGYRSEGGAPRGFGRGGGAPRMPA</sequence>
<keyword evidence="3" id="KW-0963">Cytoplasm</keyword>
<evidence type="ECO:0000313" key="8">
    <source>
        <dbReference type="EMBL" id="KAL1523931.1"/>
    </source>
</evidence>
<evidence type="ECO:0000256" key="6">
    <source>
        <dbReference type="SAM" id="MobiDB-lite"/>
    </source>
</evidence>
<dbReference type="InterPro" id="IPR037447">
    <property type="entry name" value="Ribosomal_eS10"/>
</dbReference>
<dbReference type="Pfam" id="PF03501">
    <property type="entry name" value="S10_plectin"/>
    <property type="match status" value="1"/>
</dbReference>
<proteinExistence type="inferred from homology"/>
<dbReference type="Proteomes" id="UP001515480">
    <property type="component" value="Unassembled WGS sequence"/>
</dbReference>
<comment type="similarity">
    <text evidence="2">Belongs to the eukaryotic ribosomal protein eS10 family.</text>
</comment>
<feature type="compositionally biased region" description="Gly residues" evidence="6">
    <location>
        <begin position="135"/>
        <end position="150"/>
    </location>
</feature>
<keyword evidence="4" id="KW-0689">Ribosomal protein</keyword>
<comment type="caution">
    <text evidence="8">The sequence shown here is derived from an EMBL/GenBank/DDBJ whole genome shotgun (WGS) entry which is preliminary data.</text>
</comment>
<dbReference type="PANTHER" id="PTHR12146:SF0">
    <property type="entry name" value="RIBOSOMAL PROTEIN S10"/>
    <property type="match status" value="1"/>
</dbReference>
<protein>
    <recommendedName>
        <fullName evidence="7">Plectin/eS10 N-terminal domain-containing protein</fullName>
    </recommendedName>
</protein>
<dbReference type="PANTHER" id="PTHR12146">
    <property type="entry name" value="40S RIBOSOMAL PROTEIN S10"/>
    <property type="match status" value="1"/>
</dbReference>
<accession>A0AB34JRI6</accession>
<gene>
    <name evidence="8" type="ORF">AB1Y20_018847</name>
</gene>
<dbReference type="GO" id="GO:0022627">
    <property type="term" value="C:cytosolic small ribosomal subunit"/>
    <property type="evidence" value="ECO:0007669"/>
    <property type="project" value="TreeGrafter"/>
</dbReference>
<evidence type="ECO:0000259" key="7">
    <source>
        <dbReference type="Pfam" id="PF03501"/>
    </source>
</evidence>
<dbReference type="GO" id="GO:0003735">
    <property type="term" value="F:structural constituent of ribosome"/>
    <property type="evidence" value="ECO:0007669"/>
    <property type="project" value="TreeGrafter"/>
</dbReference>
<feature type="compositionally biased region" description="Basic and acidic residues" evidence="6">
    <location>
        <begin position="107"/>
        <end position="130"/>
    </location>
</feature>
<feature type="domain" description="Plectin/eS10 N-terminal" evidence="7">
    <location>
        <begin position="3"/>
        <end position="95"/>
    </location>
</feature>
<keyword evidence="5" id="KW-0687">Ribonucleoprotein</keyword>
<feature type="region of interest" description="Disordered" evidence="6">
    <location>
        <begin position="91"/>
        <end position="150"/>
    </location>
</feature>
<evidence type="ECO:0000256" key="1">
    <source>
        <dbReference type="ARBA" id="ARBA00004496"/>
    </source>
</evidence>
<evidence type="ECO:0000256" key="4">
    <source>
        <dbReference type="ARBA" id="ARBA00022980"/>
    </source>
</evidence>